<evidence type="ECO:0000256" key="5">
    <source>
        <dbReference type="ARBA" id="ARBA00022747"/>
    </source>
</evidence>
<dbReference type="GO" id="GO:0032259">
    <property type="term" value="P:methylation"/>
    <property type="evidence" value="ECO:0007669"/>
    <property type="project" value="UniProtKB-KW"/>
</dbReference>
<feature type="domain" description="DUF7149" evidence="10">
    <location>
        <begin position="9"/>
        <end position="245"/>
    </location>
</feature>
<evidence type="ECO:0000259" key="9">
    <source>
        <dbReference type="Pfam" id="PF12950"/>
    </source>
</evidence>
<dbReference type="SUPFAM" id="SSF53335">
    <property type="entry name" value="S-adenosyl-L-methionine-dependent methyltransferases"/>
    <property type="match status" value="1"/>
</dbReference>
<evidence type="ECO:0000259" key="10">
    <source>
        <dbReference type="Pfam" id="PF23653"/>
    </source>
</evidence>
<evidence type="ECO:0000259" key="11">
    <source>
        <dbReference type="Pfam" id="PF25120"/>
    </source>
</evidence>
<dbReference type="PROSITE" id="PS00092">
    <property type="entry name" value="N6_MTASE"/>
    <property type="match status" value="1"/>
</dbReference>
<dbReference type="InterPro" id="IPR029063">
    <property type="entry name" value="SAM-dependent_MTases_sf"/>
</dbReference>
<organism evidence="12 13">
    <name type="scientific">Mucilaginibacter jinjuensis</name>
    <dbReference type="NCBI Taxonomy" id="1176721"/>
    <lineage>
        <taxon>Bacteria</taxon>
        <taxon>Pseudomonadati</taxon>
        <taxon>Bacteroidota</taxon>
        <taxon>Sphingobacteriia</taxon>
        <taxon>Sphingobacteriales</taxon>
        <taxon>Sphingobacteriaceae</taxon>
        <taxon>Mucilaginibacter</taxon>
    </lineage>
</organism>
<dbReference type="InterPro" id="IPR050953">
    <property type="entry name" value="N4_N6_ade-DNA_methylase"/>
</dbReference>
<dbReference type="Pfam" id="PF23653">
    <property type="entry name" value="DUF7149"/>
    <property type="match status" value="1"/>
</dbReference>
<evidence type="ECO:0000259" key="8">
    <source>
        <dbReference type="Pfam" id="PF07669"/>
    </source>
</evidence>
<dbReference type="GO" id="GO:0008168">
    <property type="term" value="F:methyltransferase activity"/>
    <property type="evidence" value="ECO:0007669"/>
    <property type="project" value="UniProtKB-KW"/>
</dbReference>
<dbReference type="Gene3D" id="3.40.50.150">
    <property type="entry name" value="Vaccinia Virus protein VP39"/>
    <property type="match status" value="2"/>
</dbReference>
<dbReference type="PANTHER" id="PTHR33841">
    <property type="entry name" value="DNA METHYLTRANSFERASE YEEA-RELATED"/>
    <property type="match status" value="1"/>
</dbReference>
<evidence type="ECO:0000256" key="7">
    <source>
        <dbReference type="ARBA" id="ARBA00047942"/>
    </source>
</evidence>
<dbReference type="PANTHER" id="PTHR33841:SF1">
    <property type="entry name" value="DNA METHYLTRANSFERASE A"/>
    <property type="match status" value="1"/>
</dbReference>
<proteinExistence type="predicted"/>
<dbReference type="Pfam" id="PF07669">
    <property type="entry name" value="Eco57I"/>
    <property type="match status" value="1"/>
</dbReference>
<dbReference type="PRINTS" id="PR00507">
    <property type="entry name" value="N12N6MTFRASE"/>
</dbReference>
<accession>A0ABY7T5J8</accession>
<sequence>MINLIIQSPKKAVKAFVKQKPLRSEVDLFKLNLAALLDKISVIENRPKDETEEHLKNDIRDFLRDTYYRDHYAINTKDKKDLVIHTGKSTVSDVGVIIEAKRPNNGHEMITSTSLNKKAMYELILYYLDERNRAGNNQLKKLVITNIYEWYIIDANYFDKHIYRNIAIKRLYDTYINDRKDNPFFYEEIRKILANMEIDIPCVHFDIRSYAKIIKENKKEDDKQLNALLRVLSPQYLLKIAAPNDGNTLNEKFYKELLHIIGLEEAKENNKAVIRRKKQDRHAASLIEATIDALKTEDVLHHVTDISSYGSDSEQRTFAIALELCITWINRILFLKLLEGQLKTYHDGDEAYNFLNSQMIPNFKELYKLFHKVLAVPVDERTDNVKTKYSLVPYLNSSLFDINELEDQTIRVQALEQAEQILLYSQTILKDTKKNKGTLPTLDYIFQFLDAYDFASEGNDEVQEENKTIISASVLGTVFEKINGYKDGSIFTPAFITMYMCKRIIREAVVSKFNDALASSGEKLFDNFKDLRNYTRRLFKVGEVLEANQIINSIKICDPAVGSGHFLVSALNEIIHIKAELGILADHEGNSISNYEFDVINDELIITDPKGNLLGYKLKDCKPASKDIQHLQKTLFHEKQLIIENCLFGVDINPNSVKICRLRLWIELLKNAYYREESMYTELETLPNIDINIKSGNSLLSRFKLDSDLTKALKSVKYDIKTYRNYVHQYKNAKNREVKRDLQAIINSIKSDFKTEIHKSSKDYTNWYNAKSELGKMTAQLGIFELTTKENKKYNDSINVLTTKVKKFGQVVEDIKNNAVYKNAFEWRFEFPEVLHNSGEFEGFDLIIGNPPYIQLQKLNETVKKGLEQQDFKTFSKTGDIYQLFYEHGLNLLKPNGHLAFITSNKWMRTDYGEGTRDYLATNSQPLLVVDFGMKQIFDSATTYTNMLFLQNTGAPSTIKMCRVNDSFDMNTILEDYIEYFSVDVENPGKKSWVCYQKDEYELIKKIVAQGKPLKDWDVKINRGILTGCNEAFIIRTNIKEAIIAKDPTSAHLIKPLLRGEDIKAYIPEWNDLWLIGTFPALNIDIDQYPGVKEHLMQFKERIEPKPKNYDERLGKWKGRKSGSYKWFETQDSIAYYEDFLKPKIIYPNMTKYLPFVYDKHQFFTNQKCFVITGNQLSYLTAFLSSSLFRFAFKEYFPELLGDTRELSKVFFETVAVKNIDNETDFLFENYLLELVNAKASGLKTLSIQHKIDRKLADIYTLTDSEIKLVDFSEKTDTENESSIIEISEVVKS</sequence>
<evidence type="ECO:0000313" key="12">
    <source>
        <dbReference type="EMBL" id="WCT11559.1"/>
    </source>
</evidence>
<evidence type="ECO:0000256" key="6">
    <source>
        <dbReference type="ARBA" id="ARBA00023125"/>
    </source>
</evidence>
<comment type="catalytic activity">
    <reaction evidence="7">
        <text>a 2'-deoxyadenosine in DNA + S-adenosyl-L-methionine = an N(6)-methyl-2'-deoxyadenosine in DNA + S-adenosyl-L-homocysteine + H(+)</text>
        <dbReference type="Rhea" id="RHEA:15197"/>
        <dbReference type="Rhea" id="RHEA-COMP:12418"/>
        <dbReference type="Rhea" id="RHEA-COMP:12419"/>
        <dbReference type="ChEBI" id="CHEBI:15378"/>
        <dbReference type="ChEBI" id="CHEBI:57856"/>
        <dbReference type="ChEBI" id="CHEBI:59789"/>
        <dbReference type="ChEBI" id="CHEBI:90615"/>
        <dbReference type="ChEBI" id="CHEBI:90616"/>
        <dbReference type="EC" id="2.1.1.72"/>
    </reaction>
</comment>
<feature type="domain" description="TaqI-like C-terminal specificity" evidence="9">
    <location>
        <begin position="1055"/>
        <end position="1208"/>
    </location>
</feature>
<evidence type="ECO:0000256" key="4">
    <source>
        <dbReference type="ARBA" id="ARBA00022691"/>
    </source>
</evidence>
<dbReference type="Pfam" id="PF25120">
    <property type="entry name" value="DUF7814"/>
    <property type="match status" value="1"/>
</dbReference>
<dbReference type="InterPro" id="IPR002052">
    <property type="entry name" value="DNA_methylase_N6_adenine_CS"/>
</dbReference>
<keyword evidence="2 12" id="KW-0489">Methyltransferase</keyword>
<dbReference type="InterPro" id="IPR056716">
    <property type="entry name" value="DUF7814"/>
</dbReference>
<dbReference type="InterPro" id="IPR011639">
    <property type="entry name" value="MethylTrfase_TaqI-like_dom"/>
</dbReference>
<feature type="domain" description="Type II methyltransferase M.TaqI-like" evidence="8">
    <location>
        <begin position="645"/>
        <end position="938"/>
    </location>
</feature>
<evidence type="ECO:0000313" key="13">
    <source>
        <dbReference type="Proteomes" id="UP001216139"/>
    </source>
</evidence>
<keyword evidence="4" id="KW-0949">S-adenosyl-L-methionine</keyword>
<dbReference type="EC" id="2.1.1.72" evidence="1"/>
<keyword evidence="6" id="KW-0238">DNA-binding</keyword>
<keyword evidence="5" id="KW-0680">Restriction system</keyword>
<reference evidence="12 13" key="1">
    <citation type="submission" date="2023-02" db="EMBL/GenBank/DDBJ databases">
        <title>Genome sequence of Mucilaginibacter jinjuensis strain KACC 16571.</title>
        <authorList>
            <person name="Kim S."/>
            <person name="Heo J."/>
            <person name="Kwon S.-W."/>
        </authorList>
    </citation>
    <scope>NUCLEOTIDE SEQUENCE [LARGE SCALE GENOMIC DNA]</scope>
    <source>
        <strain evidence="12 13">KACC 16571</strain>
    </source>
</reference>
<protein>
    <recommendedName>
        <fullName evidence="1">site-specific DNA-methyltransferase (adenine-specific)</fullName>
        <ecNumber evidence="1">2.1.1.72</ecNumber>
    </recommendedName>
</protein>
<dbReference type="InterPro" id="IPR025931">
    <property type="entry name" value="TaqI_C"/>
</dbReference>
<dbReference type="InterPro" id="IPR055573">
    <property type="entry name" value="DUF7149"/>
</dbReference>
<dbReference type="RefSeq" id="WP_273629747.1">
    <property type="nucleotide sequence ID" value="NZ_CP117167.1"/>
</dbReference>
<keyword evidence="3" id="KW-0808">Transferase</keyword>
<evidence type="ECO:0000256" key="2">
    <source>
        <dbReference type="ARBA" id="ARBA00022603"/>
    </source>
</evidence>
<keyword evidence="13" id="KW-1185">Reference proteome</keyword>
<dbReference type="Proteomes" id="UP001216139">
    <property type="component" value="Chromosome"/>
</dbReference>
<dbReference type="EMBL" id="CP117167">
    <property type="protein sequence ID" value="WCT11559.1"/>
    <property type="molecule type" value="Genomic_DNA"/>
</dbReference>
<name>A0ABY7T5J8_9SPHI</name>
<dbReference type="Pfam" id="PF12950">
    <property type="entry name" value="TaqI_C"/>
    <property type="match status" value="1"/>
</dbReference>
<gene>
    <name evidence="12" type="ORF">PQO05_22730</name>
</gene>
<evidence type="ECO:0000256" key="3">
    <source>
        <dbReference type="ARBA" id="ARBA00022679"/>
    </source>
</evidence>
<feature type="domain" description="DUF7814" evidence="11">
    <location>
        <begin position="247"/>
        <end position="470"/>
    </location>
</feature>
<evidence type="ECO:0000256" key="1">
    <source>
        <dbReference type="ARBA" id="ARBA00011900"/>
    </source>
</evidence>